<dbReference type="Gene3D" id="3.40.50.620">
    <property type="entry name" value="HUPs"/>
    <property type="match status" value="2"/>
</dbReference>
<evidence type="ECO:0000313" key="3">
    <source>
        <dbReference type="EMBL" id="MDA2804817.1"/>
    </source>
</evidence>
<dbReference type="InterPro" id="IPR014729">
    <property type="entry name" value="Rossmann-like_a/b/a_fold"/>
</dbReference>
<dbReference type="Proteomes" id="UP001165685">
    <property type="component" value="Unassembled WGS sequence"/>
</dbReference>
<proteinExistence type="inferred from homology"/>
<dbReference type="InterPro" id="IPR006016">
    <property type="entry name" value="UspA"/>
</dbReference>
<dbReference type="SUPFAM" id="SSF52402">
    <property type="entry name" value="Adenine nucleotide alpha hydrolases-like"/>
    <property type="match status" value="2"/>
</dbReference>
<gene>
    <name evidence="3" type="ORF">O4U47_09860</name>
</gene>
<accession>A0ABT4TJG8</accession>
<evidence type="ECO:0000256" key="1">
    <source>
        <dbReference type="ARBA" id="ARBA00008791"/>
    </source>
</evidence>
<dbReference type="PANTHER" id="PTHR31964">
    <property type="entry name" value="ADENINE NUCLEOTIDE ALPHA HYDROLASES-LIKE SUPERFAMILY PROTEIN"/>
    <property type="match status" value="1"/>
</dbReference>
<protein>
    <submittedName>
        <fullName evidence="3">Universal stress protein</fullName>
    </submittedName>
</protein>
<dbReference type="Pfam" id="PF00582">
    <property type="entry name" value="Usp"/>
    <property type="match status" value="2"/>
</dbReference>
<keyword evidence="4" id="KW-1185">Reference proteome</keyword>
<dbReference type="RefSeq" id="WP_270677407.1">
    <property type="nucleotide sequence ID" value="NZ_JAQFWP010000014.1"/>
</dbReference>
<dbReference type="EMBL" id="JAQFWP010000014">
    <property type="protein sequence ID" value="MDA2804817.1"/>
    <property type="molecule type" value="Genomic_DNA"/>
</dbReference>
<reference evidence="3" key="1">
    <citation type="submission" date="2023-01" db="EMBL/GenBank/DDBJ databases">
        <title>Draft genome sequence of Nocardiopsis sp. LSu2-4 isolated from halophytes.</title>
        <authorList>
            <person name="Duangmal K."/>
            <person name="Chantavorakit T."/>
        </authorList>
    </citation>
    <scope>NUCLEOTIDE SEQUENCE</scope>
    <source>
        <strain evidence="3">LSu2-4</strain>
    </source>
</reference>
<dbReference type="PANTHER" id="PTHR31964:SF113">
    <property type="entry name" value="USPA DOMAIN-CONTAINING PROTEIN"/>
    <property type="match status" value="1"/>
</dbReference>
<dbReference type="InterPro" id="IPR006015">
    <property type="entry name" value="Universal_stress_UspA"/>
</dbReference>
<evidence type="ECO:0000313" key="4">
    <source>
        <dbReference type="Proteomes" id="UP001165685"/>
    </source>
</evidence>
<organism evidence="3 4">
    <name type="scientific">Nocardiopsis suaedae</name>
    <dbReference type="NCBI Taxonomy" id="3018444"/>
    <lineage>
        <taxon>Bacteria</taxon>
        <taxon>Bacillati</taxon>
        <taxon>Actinomycetota</taxon>
        <taxon>Actinomycetes</taxon>
        <taxon>Streptosporangiales</taxon>
        <taxon>Nocardiopsidaceae</taxon>
        <taxon>Nocardiopsis</taxon>
    </lineage>
</organism>
<feature type="domain" description="UspA" evidence="2">
    <location>
        <begin position="23"/>
        <end position="159"/>
    </location>
</feature>
<evidence type="ECO:0000259" key="2">
    <source>
        <dbReference type="Pfam" id="PF00582"/>
    </source>
</evidence>
<dbReference type="CDD" id="cd23659">
    <property type="entry name" value="USP_At3g01520-like"/>
    <property type="match status" value="1"/>
</dbReference>
<comment type="caution">
    <text evidence="3">The sequence shown here is derived from an EMBL/GenBank/DDBJ whole genome shotgun (WGS) entry which is preliminary data.</text>
</comment>
<sequence>MGITSDGGGSGADPAAEAGRGDVVVGIDGSAPGQAALEWAAREAEERGTGLLILHALNMPLVSVPFGHPVRLTPTPETAERAGRLLDQASAHLRRRHPELKARTQVSSADAVHALLAAARTAAVVAVGSRGLGGLGSVFLGSVSIRVSAHAPCPVAVVPGPKEGDGAERTAGRRGRVVVGVDGSRDADAALRFALEEAARGGGEVLALHAWQISAPIDAGALSDPSYVVEHRFAAHIAEKHVQAMVEEARTDTTADVPARAVAVEDNPVHALIRAGSGADLLVVGSRGRGGFTGLLLGSVSQGVLHHADVPVVLVRNRAQGETADAG</sequence>
<comment type="similarity">
    <text evidence="1">Belongs to the universal stress protein A family.</text>
</comment>
<dbReference type="PRINTS" id="PR01438">
    <property type="entry name" value="UNVRSLSTRESS"/>
</dbReference>
<feature type="domain" description="UspA" evidence="2">
    <location>
        <begin position="175"/>
        <end position="316"/>
    </location>
</feature>
<name>A0ABT4TJG8_9ACTN</name>